<dbReference type="RefSeq" id="WP_052438484.1">
    <property type="nucleotide sequence ID" value="NZ_BBPN01000007.1"/>
</dbReference>
<reference evidence="4" key="1">
    <citation type="submission" date="2016-10" db="EMBL/GenBank/DDBJ databases">
        <authorList>
            <person name="Varghese N."/>
        </authorList>
    </citation>
    <scope>NUCLEOTIDE SEQUENCE [LARGE SCALE GENOMIC DNA]</scope>
    <source>
        <strain evidence="4">DSM 45096 / BCRC 16803 / CGMCC 4.1857 / CIP 109030 / JCM 12277 / KCTC 19219 / NBRC 100920 / 33214</strain>
    </source>
</reference>
<accession>A0A1H7S8T7</accession>
<gene>
    <name evidence="3" type="ORF">SAMN05414137_111234</name>
</gene>
<dbReference type="Proteomes" id="UP000183015">
    <property type="component" value="Unassembled WGS sequence"/>
</dbReference>
<evidence type="ECO:0000313" key="4">
    <source>
        <dbReference type="Proteomes" id="UP000183015"/>
    </source>
</evidence>
<feature type="region of interest" description="Disordered" evidence="1">
    <location>
        <begin position="1"/>
        <end position="36"/>
    </location>
</feature>
<name>A0A1H7S8T7_STRJI</name>
<dbReference type="eggNOG" id="ENOG50341VI">
    <property type="taxonomic scope" value="Bacteria"/>
</dbReference>
<keyword evidence="2" id="KW-0472">Membrane</keyword>
<dbReference type="OrthoDB" id="4147502at2"/>
<dbReference type="STRING" id="235985.SAMN05414137_111234"/>
<feature type="compositionally biased region" description="Low complexity" evidence="1">
    <location>
        <begin position="94"/>
        <end position="110"/>
    </location>
</feature>
<feature type="compositionally biased region" description="Pro residues" evidence="1">
    <location>
        <begin position="136"/>
        <end position="149"/>
    </location>
</feature>
<protein>
    <recommendedName>
        <fullName evidence="5">Cellulose binding domain-containing protein</fullName>
    </recommendedName>
</protein>
<keyword evidence="4" id="KW-1185">Reference proteome</keyword>
<keyword evidence="2" id="KW-0812">Transmembrane</keyword>
<keyword evidence="2" id="KW-1133">Transmembrane helix</keyword>
<evidence type="ECO:0000256" key="1">
    <source>
        <dbReference type="SAM" id="MobiDB-lite"/>
    </source>
</evidence>
<evidence type="ECO:0000313" key="3">
    <source>
        <dbReference type="EMBL" id="SEL69040.1"/>
    </source>
</evidence>
<feature type="compositionally biased region" description="Low complexity" evidence="1">
    <location>
        <begin position="121"/>
        <end position="135"/>
    </location>
</feature>
<proteinExistence type="predicted"/>
<sequence length="285" mass="29143">MDGHRDGHRDMPSEGRTDGLREALRTEAARHRPDREAILARIAAGQAPERRTRAARRRPLRLAGLATACALLLGASVAGTWAAVGRYVDPGPAAATATATTPGVPRTPTPSGSAAGDAVDPAPTGAGTPTAGASAPSPPSASAPPPAQSPGPTRVQQGFLWSDGSVDPGSTSAWAQSDVTLKTRFTVAALDVKLRIALTPGVATTGDWSTVPAQDLTVTVTRQGGFLVYEWTLKPGATLAPGSYEFAGQYDHASGGRDAGQDTYAATATGHGQPASVHGNFYPTH</sequence>
<dbReference type="AlphaFoldDB" id="A0A1H7S8T7"/>
<evidence type="ECO:0008006" key="5">
    <source>
        <dbReference type="Google" id="ProtNLM"/>
    </source>
</evidence>
<feature type="region of interest" description="Disordered" evidence="1">
    <location>
        <begin position="94"/>
        <end position="166"/>
    </location>
</feature>
<evidence type="ECO:0000256" key="2">
    <source>
        <dbReference type="SAM" id="Phobius"/>
    </source>
</evidence>
<dbReference type="EMBL" id="FOAZ01000011">
    <property type="protein sequence ID" value="SEL69040.1"/>
    <property type="molecule type" value="Genomic_DNA"/>
</dbReference>
<organism evidence="3 4">
    <name type="scientific">Streptacidiphilus jiangxiensis</name>
    <dbReference type="NCBI Taxonomy" id="235985"/>
    <lineage>
        <taxon>Bacteria</taxon>
        <taxon>Bacillati</taxon>
        <taxon>Actinomycetota</taxon>
        <taxon>Actinomycetes</taxon>
        <taxon>Kitasatosporales</taxon>
        <taxon>Streptomycetaceae</taxon>
        <taxon>Streptacidiphilus</taxon>
    </lineage>
</organism>
<feature type="transmembrane region" description="Helical" evidence="2">
    <location>
        <begin position="60"/>
        <end position="84"/>
    </location>
</feature>